<dbReference type="AlphaFoldDB" id="A0A4R5DQK1"/>
<reference evidence="1 2" key="1">
    <citation type="submission" date="2019-03" db="EMBL/GenBank/DDBJ databases">
        <title>Dyadobacter AR-3-6 sp. nov., isolated from arctic soil.</title>
        <authorList>
            <person name="Chaudhary D.K."/>
        </authorList>
    </citation>
    <scope>NUCLEOTIDE SEQUENCE [LARGE SCALE GENOMIC DNA]</scope>
    <source>
        <strain evidence="1 2">AR-3-6</strain>
    </source>
</reference>
<protein>
    <submittedName>
        <fullName evidence="1">Uncharacterized protein</fullName>
    </submittedName>
</protein>
<proteinExistence type="predicted"/>
<dbReference type="OrthoDB" id="5505971at2"/>
<evidence type="ECO:0000313" key="1">
    <source>
        <dbReference type="EMBL" id="TDE14524.1"/>
    </source>
</evidence>
<organism evidence="1 2">
    <name type="scientific">Dyadobacter psychrotolerans</name>
    <dbReference type="NCBI Taxonomy" id="2541721"/>
    <lineage>
        <taxon>Bacteria</taxon>
        <taxon>Pseudomonadati</taxon>
        <taxon>Bacteroidota</taxon>
        <taxon>Cytophagia</taxon>
        <taxon>Cytophagales</taxon>
        <taxon>Spirosomataceae</taxon>
        <taxon>Dyadobacter</taxon>
    </lineage>
</organism>
<name>A0A4R5DQK1_9BACT</name>
<dbReference type="Proteomes" id="UP000294850">
    <property type="component" value="Unassembled WGS sequence"/>
</dbReference>
<dbReference type="RefSeq" id="WP_131959108.1">
    <property type="nucleotide sequence ID" value="NZ_SMFL01000005.1"/>
</dbReference>
<keyword evidence="2" id="KW-1185">Reference proteome</keyword>
<evidence type="ECO:0000313" key="2">
    <source>
        <dbReference type="Proteomes" id="UP000294850"/>
    </source>
</evidence>
<comment type="caution">
    <text evidence="1">The sequence shown here is derived from an EMBL/GenBank/DDBJ whole genome shotgun (WGS) entry which is preliminary data.</text>
</comment>
<accession>A0A4R5DQK1</accession>
<gene>
    <name evidence="1" type="ORF">E0F88_15105</name>
</gene>
<sequence>MKKSQIILLQILFAVIPALSSISLFAQSDTIRSFHIGLVYPISSNGLKAAEYSNRFSLHAIAGVSKNETVIAVSGAANITRQNADGAVISGLMNLIGNSANGTQIAGFANITRNEAAGSGVAGFMNLAGSGKGVQIAGFANVIKNDMKGLQVAGFLNKSRNTGSQVSGFMNVAKNVKGIQLAGLINFADSSDYPIALLNFVKNGEKSVSLTLDETLTGMATFRSGGKVLYGILGVGYNFKDDRRSVYAVESGLGAHIPVAGSFKINTEIVNQFLSDFKKGDYAKYNLRILPAYKFGNHFEIFGGPTINYIKHSKNKGYDYIDKFIWSKNGSRDFQGIYVGFNAGIQFVW</sequence>
<dbReference type="EMBL" id="SMFL01000005">
    <property type="protein sequence ID" value="TDE14524.1"/>
    <property type="molecule type" value="Genomic_DNA"/>
</dbReference>